<dbReference type="AlphaFoldDB" id="A0A0K2V761"/>
<name>A0A0K2V761_LEPSM</name>
<accession>A0A0K2V761</accession>
<dbReference type="EMBL" id="HACA01028992">
    <property type="protein sequence ID" value="CDW46353.1"/>
    <property type="molecule type" value="Transcribed_RNA"/>
</dbReference>
<reference evidence="1" key="1">
    <citation type="submission" date="2014-05" db="EMBL/GenBank/DDBJ databases">
        <authorList>
            <person name="Chronopoulou M."/>
        </authorList>
    </citation>
    <scope>NUCLEOTIDE SEQUENCE</scope>
    <source>
        <tissue evidence="1">Whole organism</tissue>
    </source>
</reference>
<evidence type="ECO:0000313" key="1">
    <source>
        <dbReference type="EMBL" id="CDW46353.1"/>
    </source>
</evidence>
<proteinExistence type="predicted"/>
<organism evidence="1">
    <name type="scientific">Lepeophtheirus salmonis</name>
    <name type="common">Salmon louse</name>
    <name type="synonym">Caligus salmonis</name>
    <dbReference type="NCBI Taxonomy" id="72036"/>
    <lineage>
        <taxon>Eukaryota</taxon>
        <taxon>Metazoa</taxon>
        <taxon>Ecdysozoa</taxon>
        <taxon>Arthropoda</taxon>
        <taxon>Crustacea</taxon>
        <taxon>Multicrustacea</taxon>
        <taxon>Hexanauplia</taxon>
        <taxon>Copepoda</taxon>
        <taxon>Siphonostomatoida</taxon>
        <taxon>Caligidae</taxon>
        <taxon>Lepeophtheirus</taxon>
    </lineage>
</organism>
<protein>
    <submittedName>
        <fullName evidence="1">Uncharacterized protein</fullName>
    </submittedName>
</protein>
<sequence>MSEHLICSVFSQSFCFDECNPSNYLINNIRKSIERIRNKSQK</sequence>